<gene>
    <name evidence="1" type="ORF">ARMGADRAFT_936435</name>
</gene>
<evidence type="ECO:0008006" key="3">
    <source>
        <dbReference type="Google" id="ProtNLM"/>
    </source>
</evidence>
<evidence type="ECO:0000313" key="2">
    <source>
        <dbReference type="Proteomes" id="UP000217790"/>
    </source>
</evidence>
<proteinExistence type="predicted"/>
<protein>
    <recommendedName>
        <fullName evidence="3">Peptidase A2 domain-containing protein</fullName>
    </recommendedName>
</protein>
<dbReference type="EMBL" id="KZ293670">
    <property type="protein sequence ID" value="PBK89112.1"/>
    <property type="molecule type" value="Genomic_DNA"/>
</dbReference>
<organism evidence="1 2">
    <name type="scientific">Armillaria gallica</name>
    <name type="common">Bulbous honey fungus</name>
    <name type="synonym">Armillaria bulbosa</name>
    <dbReference type="NCBI Taxonomy" id="47427"/>
    <lineage>
        <taxon>Eukaryota</taxon>
        <taxon>Fungi</taxon>
        <taxon>Dikarya</taxon>
        <taxon>Basidiomycota</taxon>
        <taxon>Agaricomycotina</taxon>
        <taxon>Agaricomycetes</taxon>
        <taxon>Agaricomycetidae</taxon>
        <taxon>Agaricales</taxon>
        <taxon>Marasmiineae</taxon>
        <taxon>Physalacriaceae</taxon>
        <taxon>Armillaria</taxon>
    </lineage>
</organism>
<dbReference type="AlphaFoldDB" id="A0A2H3DCI0"/>
<keyword evidence="2" id="KW-1185">Reference proteome</keyword>
<evidence type="ECO:0000313" key="1">
    <source>
        <dbReference type="EMBL" id="PBK89112.1"/>
    </source>
</evidence>
<dbReference type="Proteomes" id="UP000217790">
    <property type="component" value="Unassembled WGS sequence"/>
</dbReference>
<sequence>MCTSDYKAKGDAHVARGEEVTAIADCGASKTYLPKHWRFKNYTNIDPKPIKAMNGEAFYAVGKGDLQLPLPMGKDQKPTIMRF</sequence>
<reference evidence="2" key="1">
    <citation type="journal article" date="2017" name="Nat. Ecol. Evol.">
        <title>Genome expansion and lineage-specific genetic innovations in the forest pathogenic fungi Armillaria.</title>
        <authorList>
            <person name="Sipos G."/>
            <person name="Prasanna A.N."/>
            <person name="Walter M.C."/>
            <person name="O'Connor E."/>
            <person name="Balint B."/>
            <person name="Krizsan K."/>
            <person name="Kiss B."/>
            <person name="Hess J."/>
            <person name="Varga T."/>
            <person name="Slot J."/>
            <person name="Riley R."/>
            <person name="Boka B."/>
            <person name="Rigling D."/>
            <person name="Barry K."/>
            <person name="Lee J."/>
            <person name="Mihaltcheva S."/>
            <person name="LaButti K."/>
            <person name="Lipzen A."/>
            <person name="Waldron R."/>
            <person name="Moloney N.M."/>
            <person name="Sperisen C."/>
            <person name="Kredics L."/>
            <person name="Vagvoelgyi C."/>
            <person name="Patrignani A."/>
            <person name="Fitzpatrick D."/>
            <person name="Nagy I."/>
            <person name="Doyle S."/>
            <person name="Anderson J.B."/>
            <person name="Grigoriev I.V."/>
            <person name="Gueldener U."/>
            <person name="Muensterkoetter M."/>
            <person name="Nagy L.G."/>
        </authorList>
    </citation>
    <scope>NUCLEOTIDE SEQUENCE [LARGE SCALE GENOMIC DNA]</scope>
    <source>
        <strain evidence="2">Ar21-2</strain>
    </source>
</reference>
<dbReference type="OrthoDB" id="3251181at2759"/>
<accession>A0A2H3DCI0</accession>
<name>A0A2H3DCI0_ARMGA</name>
<dbReference type="InParanoid" id="A0A2H3DCI0"/>